<feature type="transmembrane region" description="Helical" evidence="8">
    <location>
        <begin position="64"/>
        <end position="86"/>
    </location>
</feature>
<keyword evidence="4" id="KW-1003">Cell membrane</keyword>
<dbReference type="EMBL" id="JAUSUL010000002">
    <property type="protein sequence ID" value="MDQ0315929.1"/>
    <property type="molecule type" value="Genomic_DNA"/>
</dbReference>
<dbReference type="Pfam" id="PF03547">
    <property type="entry name" value="Mem_trans"/>
    <property type="match status" value="1"/>
</dbReference>
<evidence type="ECO:0000256" key="4">
    <source>
        <dbReference type="ARBA" id="ARBA00022475"/>
    </source>
</evidence>
<evidence type="ECO:0000256" key="8">
    <source>
        <dbReference type="SAM" id="Phobius"/>
    </source>
</evidence>
<feature type="transmembrane region" description="Helical" evidence="8">
    <location>
        <begin position="32"/>
        <end position="52"/>
    </location>
</feature>
<feature type="transmembrane region" description="Helical" evidence="8">
    <location>
        <begin position="256"/>
        <end position="277"/>
    </location>
</feature>
<dbReference type="GO" id="GO:0005886">
    <property type="term" value="C:plasma membrane"/>
    <property type="evidence" value="ECO:0007669"/>
    <property type="project" value="UniProtKB-SubCell"/>
</dbReference>
<organism evidence="9 10">
    <name type="scientific">Amorphus orientalis</name>
    <dbReference type="NCBI Taxonomy" id="649198"/>
    <lineage>
        <taxon>Bacteria</taxon>
        <taxon>Pseudomonadati</taxon>
        <taxon>Pseudomonadota</taxon>
        <taxon>Alphaproteobacteria</taxon>
        <taxon>Hyphomicrobiales</taxon>
        <taxon>Amorphaceae</taxon>
        <taxon>Amorphus</taxon>
    </lineage>
</organism>
<proteinExistence type="inferred from homology"/>
<sequence length="319" mass="33810">MQDVLSLAFPFFGLIFLGYGAGKISKLPADGLAWLNFFVIYLALPALFFQLLSETPIEQIGSWSFIASTTLVTFVMFVLAFAVGIARSRGDVPVATIQGIIGSYSNVGYLGPGLTLAALGPAATVPTALIFCFDSALLFIIVPILMAVAAKEGQSALRTAAMIVKRIFTHPFILATLAGIAAAAFEFQPPDALDRLLTMLRGAAAPCALFAIGVTVSSRPLHRVPPELPALLAIKLVVHPLVIFLVLGWVGDIDPLWMATAVLMAGLPPATNAFVLASQYQVYVERASAAVLIGTVVSVATVTALLYLVTHDLLPFHIF</sequence>
<feature type="transmembrane region" description="Helical" evidence="8">
    <location>
        <begin position="128"/>
        <end position="146"/>
    </location>
</feature>
<feature type="transmembrane region" description="Helical" evidence="8">
    <location>
        <begin position="197"/>
        <end position="216"/>
    </location>
</feature>
<comment type="caution">
    <text evidence="9">The sequence shown here is derived from an EMBL/GenBank/DDBJ whole genome shotgun (WGS) entry which is preliminary data.</text>
</comment>
<reference evidence="9" key="1">
    <citation type="submission" date="2023-07" db="EMBL/GenBank/DDBJ databases">
        <title>Genomic Encyclopedia of Type Strains, Phase IV (KMG-IV): sequencing the most valuable type-strain genomes for metagenomic binning, comparative biology and taxonomic classification.</title>
        <authorList>
            <person name="Goeker M."/>
        </authorList>
    </citation>
    <scope>NUCLEOTIDE SEQUENCE</scope>
    <source>
        <strain evidence="9">DSM 21202</strain>
    </source>
</reference>
<dbReference type="Proteomes" id="UP001229244">
    <property type="component" value="Unassembled WGS sequence"/>
</dbReference>
<feature type="transmembrane region" description="Helical" evidence="8">
    <location>
        <begin position="228"/>
        <end position="250"/>
    </location>
</feature>
<keyword evidence="6 8" id="KW-1133">Transmembrane helix</keyword>
<keyword evidence="7 8" id="KW-0472">Membrane</keyword>
<evidence type="ECO:0000313" key="10">
    <source>
        <dbReference type="Proteomes" id="UP001229244"/>
    </source>
</evidence>
<protein>
    <submittedName>
        <fullName evidence="9">Permease</fullName>
    </submittedName>
</protein>
<name>A0AAE4AUK6_9HYPH</name>
<dbReference type="InterPro" id="IPR004776">
    <property type="entry name" value="Mem_transp_PIN-like"/>
</dbReference>
<dbReference type="PANTHER" id="PTHR36838:SF3">
    <property type="entry name" value="TRANSPORTER AUXIN EFFLUX CARRIER EC FAMILY"/>
    <property type="match status" value="1"/>
</dbReference>
<dbReference type="AlphaFoldDB" id="A0AAE4AUK6"/>
<keyword evidence="5 8" id="KW-0812">Transmembrane</keyword>
<dbReference type="InterPro" id="IPR038770">
    <property type="entry name" value="Na+/solute_symporter_sf"/>
</dbReference>
<comment type="similarity">
    <text evidence="2">Belongs to the auxin efflux carrier (TC 2.A.69) family.</text>
</comment>
<accession>A0AAE4AUK6</accession>
<keyword evidence="3" id="KW-0813">Transport</keyword>
<evidence type="ECO:0000256" key="6">
    <source>
        <dbReference type="ARBA" id="ARBA00022989"/>
    </source>
</evidence>
<evidence type="ECO:0000256" key="7">
    <source>
        <dbReference type="ARBA" id="ARBA00023136"/>
    </source>
</evidence>
<feature type="transmembrane region" description="Helical" evidence="8">
    <location>
        <begin position="289"/>
        <end position="309"/>
    </location>
</feature>
<dbReference type="GO" id="GO:0055085">
    <property type="term" value="P:transmembrane transport"/>
    <property type="evidence" value="ECO:0007669"/>
    <property type="project" value="InterPro"/>
</dbReference>
<evidence type="ECO:0000256" key="2">
    <source>
        <dbReference type="ARBA" id="ARBA00010145"/>
    </source>
</evidence>
<dbReference type="PANTHER" id="PTHR36838">
    <property type="entry name" value="AUXIN EFFLUX CARRIER FAMILY PROTEIN"/>
    <property type="match status" value="1"/>
</dbReference>
<evidence type="ECO:0000256" key="3">
    <source>
        <dbReference type="ARBA" id="ARBA00022448"/>
    </source>
</evidence>
<evidence type="ECO:0000256" key="1">
    <source>
        <dbReference type="ARBA" id="ARBA00004651"/>
    </source>
</evidence>
<evidence type="ECO:0000256" key="5">
    <source>
        <dbReference type="ARBA" id="ARBA00022692"/>
    </source>
</evidence>
<comment type="subcellular location">
    <subcellularLocation>
        <location evidence="1">Cell membrane</location>
        <topology evidence="1">Multi-pass membrane protein</topology>
    </subcellularLocation>
</comment>
<evidence type="ECO:0000313" key="9">
    <source>
        <dbReference type="EMBL" id="MDQ0315929.1"/>
    </source>
</evidence>
<feature type="transmembrane region" description="Helical" evidence="8">
    <location>
        <begin position="167"/>
        <end position="185"/>
    </location>
</feature>
<dbReference type="RefSeq" id="WP_306885757.1">
    <property type="nucleotide sequence ID" value="NZ_JAUSUL010000002.1"/>
</dbReference>
<dbReference type="Gene3D" id="1.20.1530.20">
    <property type="match status" value="1"/>
</dbReference>
<keyword evidence="10" id="KW-1185">Reference proteome</keyword>
<gene>
    <name evidence="9" type="ORF">J2S73_002386</name>
</gene>